<gene>
    <name evidence="2" type="ORF">ET475_00230</name>
</gene>
<dbReference type="EMBL" id="CP035494">
    <property type="protein sequence ID" value="QAY58584.1"/>
    <property type="molecule type" value="Genomic_DNA"/>
</dbReference>
<accession>A0A4P6E9K8</accession>
<dbReference type="Gene3D" id="3.40.50.720">
    <property type="entry name" value="NAD(P)-binding Rossmann-like Domain"/>
    <property type="match status" value="1"/>
</dbReference>
<dbReference type="PANTHER" id="PTHR12126:SF11">
    <property type="entry name" value="NADH DEHYDROGENASE [UBIQUINONE] 1 ALPHA SUBCOMPLEX SUBUNIT 9, MITOCHONDRIAL"/>
    <property type="match status" value="1"/>
</dbReference>
<dbReference type="InterPro" id="IPR016040">
    <property type="entry name" value="NAD(P)-bd_dom"/>
</dbReference>
<dbReference type="AlphaFoldDB" id="A0A4P6E9K8"/>
<dbReference type="Pfam" id="PF13460">
    <property type="entry name" value="NAD_binding_10"/>
    <property type="match status" value="1"/>
</dbReference>
<proteinExistence type="predicted"/>
<organism evidence="2 3">
    <name type="scientific">Microbacterium protaetiae</name>
    <dbReference type="NCBI Taxonomy" id="2509458"/>
    <lineage>
        <taxon>Bacteria</taxon>
        <taxon>Bacillati</taxon>
        <taxon>Actinomycetota</taxon>
        <taxon>Actinomycetes</taxon>
        <taxon>Micrococcales</taxon>
        <taxon>Microbacteriaceae</taxon>
        <taxon>Microbacterium</taxon>
    </lineage>
</organism>
<reference evidence="2 3" key="1">
    <citation type="submission" date="2019-01" db="EMBL/GenBank/DDBJ databases">
        <title>Genome sequencing of strain DFW100M-13.</title>
        <authorList>
            <person name="Heo J."/>
            <person name="Kim S.-J."/>
            <person name="Kim J.-S."/>
            <person name="Hong S.-B."/>
            <person name="Kwon S.-W."/>
        </authorList>
    </citation>
    <scope>NUCLEOTIDE SEQUENCE [LARGE SCALE GENOMIC DNA]</scope>
    <source>
        <strain evidence="2 3">DFW100M-13</strain>
    </source>
</reference>
<dbReference type="KEGG" id="mprt:ET475_00230"/>
<dbReference type="PROSITE" id="PS51257">
    <property type="entry name" value="PROKAR_LIPOPROTEIN"/>
    <property type="match status" value="1"/>
</dbReference>
<dbReference type="InterPro" id="IPR051207">
    <property type="entry name" value="ComplexI_NDUFA9_subunit"/>
</dbReference>
<sequence length="251" mass="26259">MKIVVAGATGALGSCVMDAVRIAGHEPVPISRSSGVDLMTGAGLAPALAGATAVIDASATSTTSTKQFVDFFGTVTRNLLAAERAAEVPHHVAISIIGAAKVNANYYAGKAAQEQILQAVGGGWSLLRTTQFHDFAKQLVGHGKVGPWQVVPTMRSQPIAATEVATELVAIACGEPRGLEPDLAGPREENMADLVRRYLAAIGRSRPVIQVPLPGAWGRSMRDGTLLPARGTRRARVTFDEWLTTQSGPTS</sequence>
<dbReference type="SUPFAM" id="SSF51735">
    <property type="entry name" value="NAD(P)-binding Rossmann-fold domains"/>
    <property type="match status" value="1"/>
</dbReference>
<dbReference type="PANTHER" id="PTHR12126">
    <property type="entry name" value="NADH-UBIQUINONE OXIDOREDUCTASE 39 KDA SUBUNIT-RELATED"/>
    <property type="match status" value="1"/>
</dbReference>
<evidence type="ECO:0000259" key="1">
    <source>
        <dbReference type="Pfam" id="PF13460"/>
    </source>
</evidence>
<dbReference type="InterPro" id="IPR036291">
    <property type="entry name" value="NAD(P)-bd_dom_sf"/>
</dbReference>
<name>A0A4P6E9K8_9MICO</name>
<dbReference type="RefSeq" id="WP_129384920.1">
    <property type="nucleotide sequence ID" value="NZ_CP035494.1"/>
</dbReference>
<protein>
    <submittedName>
        <fullName evidence="2">SDR family oxidoreductase</fullName>
    </submittedName>
</protein>
<dbReference type="GO" id="GO:0044877">
    <property type="term" value="F:protein-containing complex binding"/>
    <property type="evidence" value="ECO:0007669"/>
    <property type="project" value="TreeGrafter"/>
</dbReference>
<dbReference type="Proteomes" id="UP000293995">
    <property type="component" value="Chromosome"/>
</dbReference>
<evidence type="ECO:0000313" key="3">
    <source>
        <dbReference type="Proteomes" id="UP000293995"/>
    </source>
</evidence>
<dbReference type="OrthoDB" id="9771302at2"/>
<keyword evidence="3" id="KW-1185">Reference proteome</keyword>
<evidence type="ECO:0000313" key="2">
    <source>
        <dbReference type="EMBL" id="QAY58584.1"/>
    </source>
</evidence>
<feature type="domain" description="NAD(P)-binding" evidence="1">
    <location>
        <begin position="36"/>
        <end position="144"/>
    </location>
</feature>